<dbReference type="EMBL" id="UGPG01000001">
    <property type="protein sequence ID" value="STY43939.1"/>
    <property type="molecule type" value="Genomic_DNA"/>
</dbReference>
<organism evidence="4 5">
    <name type="scientific">Listeria grayi</name>
    <name type="common">Listeria murrayi</name>
    <dbReference type="NCBI Taxonomy" id="1641"/>
    <lineage>
        <taxon>Bacteria</taxon>
        <taxon>Bacillati</taxon>
        <taxon>Bacillota</taxon>
        <taxon>Bacilli</taxon>
        <taxon>Bacillales</taxon>
        <taxon>Listeriaceae</taxon>
        <taxon>Listeria</taxon>
    </lineage>
</organism>
<evidence type="ECO:0000259" key="3">
    <source>
        <dbReference type="Pfam" id="PF01514"/>
    </source>
</evidence>
<sequence>MTRIKTMYSKLKNWHKVAILVGFFVIVTVALLYMNQPSTKVTLFKNLSETSQTQVTDELGKIGVDYTIDKNGDILVDKSVEKLVRDKMEEDGIPYTGTDGNDILLNSSLGASEEDKKMQEQVGTKANLEKEILQSYSNVVDSATVQMTMPESDSIFEEASQKGSAAVTIKTKGQMSLSTAQVQGIQRTVSAAIPNINAEEVAVIDSKRGVVSDSATTAKDEGSSAYKNEVDIQDAIGKDIKTDIEDTLSSIFALKNFRVNTNVTVNFDEIKQKRKNIRETEKSAVNKKTALPINRQAQQDRHPEQNQTLMFRIIQKTAETVILPIRAKKTARLLIMNLTRRCRKSKNTQHLRKPTLSFG</sequence>
<dbReference type="Proteomes" id="UP000254879">
    <property type="component" value="Unassembled WGS sequence"/>
</dbReference>
<dbReference type="PANTHER" id="PTHR30046">
    <property type="entry name" value="FLAGELLAR M-RING PROTEIN"/>
    <property type="match status" value="1"/>
</dbReference>
<evidence type="ECO:0000256" key="2">
    <source>
        <dbReference type="ARBA" id="ARBA00023136"/>
    </source>
</evidence>
<keyword evidence="4" id="KW-0966">Cell projection</keyword>
<dbReference type="Pfam" id="PF01514">
    <property type="entry name" value="YscJ_FliF"/>
    <property type="match status" value="1"/>
</dbReference>
<keyword evidence="4" id="KW-0282">Flagellum</keyword>
<evidence type="ECO:0000313" key="5">
    <source>
        <dbReference type="Proteomes" id="UP000254879"/>
    </source>
</evidence>
<protein>
    <submittedName>
        <fullName evidence="4">Flagellar M-ring protein</fullName>
    </submittedName>
</protein>
<dbReference type="InterPro" id="IPR045851">
    <property type="entry name" value="AMP-bd_C_sf"/>
</dbReference>
<keyword evidence="2" id="KW-0472">Membrane</keyword>
<evidence type="ECO:0000256" key="1">
    <source>
        <dbReference type="ARBA" id="ARBA00004370"/>
    </source>
</evidence>
<keyword evidence="4" id="KW-0969">Cilium</keyword>
<dbReference type="PANTHER" id="PTHR30046:SF0">
    <property type="entry name" value="FLAGELLAR M-RING PROTEIN"/>
    <property type="match status" value="1"/>
</dbReference>
<evidence type="ECO:0000313" key="4">
    <source>
        <dbReference type="EMBL" id="STY43939.1"/>
    </source>
</evidence>
<reference evidence="4 5" key="1">
    <citation type="submission" date="2018-06" db="EMBL/GenBank/DDBJ databases">
        <authorList>
            <consortium name="Pathogen Informatics"/>
            <person name="Doyle S."/>
        </authorList>
    </citation>
    <scope>NUCLEOTIDE SEQUENCE [LARGE SCALE GENOMIC DNA]</scope>
    <source>
        <strain evidence="5">NCTC 10815</strain>
    </source>
</reference>
<dbReference type="Gene3D" id="3.30.300.30">
    <property type="match status" value="1"/>
</dbReference>
<proteinExistence type="predicted"/>
<comment type="subcellular location">
    <subcellularLocation>
        <location evidence="1">Membrane</location>
    </subcellularLocation>
</comment>
<feature type="domain" description="Flagellar M-ring N-terminal" evidence="3">
    <location>
        <begin position="39"/>
        <end position="212"/>
    </location>
</feature>
<dbReference type="InterPro" id="IPR006182">
    <property type="entry name" value="FliF_N_dom"/>
</dbReference>
<dbReference type="InterPro" id="IPR043427">
    <property type="entry name" value="YscJ/FliF"/>
</dbReference>
<dbReference type="GO" id="GO:0016020">
    <property type="term" value="C:membrane"/>
    <property type="evidence" value="ECO:0007669"/>
    <property type="project" value="UniProtKB-SubCell"/>
</dbReference>
<gene>
    <name evidence="4" type="primary">fliF</name>
    <name evidence="4" type="ORF">NCTC10815_01248</name>
</gene>
<dbReference type="AlphaFoldDB" id="A0A378MC42"/>
<accession>A0A378MC42</accession>
<name>A0A378MC42_LISGR</name>